<evidence type="ECO:0000256" key="3">
    <source>
        <dbReference type="ARBA" id="ARBA00022737"/>
    </source>
</evidence>
<dbReference type="SMART" id="SM00320">
    <property type="entry name" value="WD40"/>
    <property type="match status" value="4"/>
</dbReference>
<feature type="compositionally biased region" description="Pro residues" evidence="7">
    <location>
        <begin position="14"/>
        <end position="23"/>
    </location>
</feature>
<dbReference type="CDD" id="cd16488">
    <property type="entry name" value="mRING-H2-C3H3C2_Mio-like"/>
    <property type="match status" value="1"/>
</dbReference>
<keyword evidence="5" id="KW-0862">Zinc</keyword>
<evidence type="ECO:0000256" key="2">
    <source>
        <dbReference type="ARBA" id="ARBA00022723"/>
    </source>
</evidence>
<feature type="repeat" description="WD" evidence="6">
    <location>
        <begin position="274"/>
        <end position="315"/>
    </location>
</feature>
<dbReference type="InterPro" id="IPR001680">
    <property type="entry name" value="WD40_rpt"/>
</dbReference>
<feature type="repeat" description="WD" evidence="6">
    <location>
        <begin position="180"/>
        <end position="216"/>
    </location>
</feature>
<feature type="domain" description="WDR59/RTC1-like RING zinc finger" evidence="8">
    <location>
        <begin position="939"/>
        <end position="977"/>
    </location>
</feature>
<dbReference type="Pfam" id="PF00400">
    <property type="entry name" value="WD40"/>
    <property type="match status" value="2"/>
</dbReference>
<dbReference type="GO" id="GO:0016239">
    <property type="term" value="P:positive regulation of macroautophagy"/>
    <property type="evidence" value="ECO:0007669"/>
    <property type="project" value="TreeGrafter"/>
</dbReference>
<feature type="repeat" description="WD" evidence="6">
    <location>
        <begin position="230"/>
        <end position="272"/>
    </location>
</feature>
<dbReference type="GO" id="GO:0005774">
    <property type="term" value="C:vacuolar membrane"/>
    <property type="evidence" value="ECO:0007669"/>
    <property type="project" value="TreeGrafter"/>
</dbReference>
<dbReference type="SUPFAM" id="SSF50978">
    <property type="entry name" value="WD40 repeat-like"/>
    <property type="match status" value="1"/>
</dbReference>
<dbReference type="Proteomes" id="UP000281245">
    <property type="component" value="Unassembled WGS sequence"/>
</dbReference>
<dbReference type="InterPro" id="IPR036322">
    <property type="entry name" value="WD40_repeat_dom_sf"/>
</dbReference>
<evidence type="ECO:0000313" key="10">
    <source>
        <dbReference type="Proteomes" id="UP000281245"/>
    </source>
</evidence>
<evidence type="ECO:0000256" key="4">
    <source>
        <dbReference type="ARBA" id="ARBA00022771"/>
    </source>
</evidence>
<evidence type="ECO:0000256" key="1">
    <source>
        <dbReference type="ARBA" id="ARBA00022574"/>
    </source>
</evidence>
<dbReference type="GO" id="GO:0008270">
    <property type="term" value="F:zinc ion binding"/>
    <property type="evidence" value="ECO:0007669"/>
    <property type="project" value="UniProtKB-KW"/>
</dbReference>
<dbReference type="Gene3D" id="2.130.10.10">
    <property type="entry name" value="YVTN repeat-like/Quinoprotein amine dehydrogenase"/>
    <property type="match status" value="1"/>
</dbReference>
<evidence type="ECO:0000313" key="9">
    <source>
        <dbReference type="EMBL" id="RMX90470.1"/>
    </source>
</evidence>
<dbReference type="PROSITE" id="PS50082">
    <property type="entry name" value="WD_REPEATS_2"/>
    <property type="match status" value="3"/>
</dbReference>
<dbReference type="VEuPathDB" id="FungiDB:BTJ68_03913"/>
<feature type="compositionally biased region" description="Polar residues" evidence="7">
    <location>
        <begin position="734"/>
        <end position="744"/>
    </location>
</feature>
<sequence length="982" mass="109139">MSNEAGRRQSGGAPPAPPLPAPKPFQRARDAAYRFIGYPSRPQSPHDEFEAQRGFPLPGGTARFASLGATQNATVSHKTGLEINTLAINEQGTHALLGGKEIFKTVRIEDGVCAEDVNLRTAIRSNPVQASGGPRQTYSIDIADVAWAKGTSGDFVAAATSSGKIILYDLGHAGVPAAQLHEHFRQVHKVTFNPHRGSLLLSGSQDGTVRLWDIRTVREQAGALQSKRKYSGQSDGVRDVKWSPTEGVDFAFGTDSGWIQCWDIRNLKSAKTRIPAHVLACNVVDWHPDGKHIASAGSDKAVRVWDLSAGQKQKHRWELRTPYPVMNGRWRPACESSMPDDNGARQCTQFATAYDREHPMIHVWDLRRPALPFRAMQPYPSAPTDLLWHSQDLLWTVGREGLLLQSDIQHTRKVIDERCLQSFVISPEGDVNMVTQARKLRRVPKRQRRAPPTPLFKSSTTDFSTGHETSFLSRSWADDTIDNSFLSFVPTTQRTRKSSAATSNLTGRGEMIPLNMVLDHRRTFTPQQVSIVGKLPWGFSSEIFKYLACSYSSSFWLPAETDDCFLRNVKKAFIKNEKLAYKAGLYRLSQTWKMCGFVVESHLNDRARAQREGFAGSNAPTKVFKAMTLGEMALRTLAPTPISRPLSPFSHRRLMSDGGSSVATPVDKPRMHSSIMDRMSLPPPQLTEANLKELPRQNPHEDRVIRWAAADTAESKHGDTKDTSETQDQRYSRHNASAQENQTGETRHSLPDDPTNDVEVGKPFALVQMLEELIKHHLKTGDAQTATHFITLMEPLLPRTNPLPANKIEATVQSYTETYSSLGFLPSEIEAIFDQRLQHTIMAGLQPLQLESILSFYHDQLLSLGMLNEAARLRELSYPVYVAVYEDYQKDHDVHLMCGNCGKPIEAGMAELTCEHCKAKQDNCLFCREEQCPFGGGNLWSRCLSCGHGGHAACMRIWFEDTESGGECPAGCGCSCVGSNGR</sequence>
<evidence type="ECO:0000259" key="8">
    <source>
        <dbReference type="Pfam" id="PF17120"/>
    </source>
</evidence>
<feature type="region of interest" description="Disordered" evidence="7">
    <location>
        <begin position="710"/>
        <end position="758"/>
    </location>
</feature>
<proteinExistence type="predicted"/>
<dbReference type="OrthoDB" id="60955at2759"/>
<feature type="region of interest" description="Disordered" evidence="7">
    <location>
        <begin position="443"/>
        <end position="462"/>
    </location>
</feature>
<dbReference type="InterPro" id="IPR019775">
    <property type="entry name" value="WD40_repeat_CS"/>
</dbReference>
<dbReference type="PROSITE" id="PS00678">
    <property type="entry name" value="WD_REPEATS_1"/>
    <property type="match status" value="2"/>
</dbReference>
<feature type="compositionally biased region" description="Basic and acidic residues" evidence="7">
    <location>
        <begin position="713"/>
        <end position="731"/>
    </location>
</feature>
<evidence type="ECO:0000256" key="5">
    <source>
        <dbReference type="ARBA" id="ARBA00022833"/>
    </source>
</evidence>
<dbReference type="InterPro" id="IPR037590">
    <property type="entry name" value="WDR24"/>
</dbReference>
<reference evidence="9 10" key="1">
    <citation type="journal article" date="2018" name="BMC Genomics">
        <title>Genomic evidence for intraspecific hybridization in a clonal and extremely halotolerant yeast.</title>
        <authorList>
            <person name="Gostincar C."/>
            <person name="Stajich J.E."/>
            <person name="Zupancic J."/>
            <person name="Zalar P."/>
            <person name="Gunde-Cimerman N."/>
        </authorList>
    </citation>
    <scope>NUCLEOTIDE SEQUENCE [LARGE SCALE GENOMIC DNA]</scope>
    <source>
        <strain evidence="9 10">EXF-6656</strain>
    </source>
</reference>
<dbReference type="PROSITE" id="PS50294">
    <property type="entry name" value="WD_REPEATS_REGION"/>
    <property type="match status" value="2"/>
</dbReference>
<accession>A0A3M6XJ41</accession>
<keyword evidence="1 6" id="KW-0853">WD repeat</keyword>
<dbReference type="PANTHER" id="PTHR46200:SF1">
    <property type="entry name" value="GATOR COMPLEX PROTEIN WDR24"/>
    <property type="match status" value="1"/>
</dbReference>
<feature type="region of interest" description="Disordered" evidence="7">
    <location>
        <begin position="1"/>
        <end position="26"/>
    </location>
</feature>
<dbReference type="GO" id="GO:0005829">
    <property type="term" value="C:cytosol"/>
    <property type="evidence" value="ECO:0007669"/>
    <property type="project" value="TreeGrafter"/>
</dbReference>
<dbReference type="InterPro" id="IPR049566">
    <property type="entry name" value="WDR59_RTC1-like_RING_Znf"/>
</dbReference>
<keyword evidence="4" id="KW-0863">Zinc-finger</keyword>
<dbReference type="GO" id="GO:1904263">
    <property type="term" value="P:positive regulation of TORC1 signaling"/>
    <property type="evidence" value="ECO:0007669"/>
    <property type="project" value="TreeGrafter"/>
</dbReference>
<keyword evidence="2" id="KW-0479">Metal-binding</keyword>
<organism evidence="9 10">
    <name type="scientific">Hortaea werneckii</name>
    <name type="common">Black yeast</name>
    <name type="synonym">Cladosporium werneckii</name>
    <dbReference type="NCBI Taxonomy" id="91943"/>
    <lineage>
        <taxon>Eukaryota</taxon>
        <taxon>Fungi</taxon>
        <taxon>Dikarya</taxon>
        <taxon>Ascomycota</taxon>
        <taxon>Pezizomycotina</taxon>
        <taxon>Dothideomycetes</taxon>
        <taxon>Dothideomycetidae</taxon>
        <taxon>Mycosphaerellales</taxon>
        <taxon>Teratosphaeriaceae</taxon>
        <taxon>Hortaea</taxon>
    </lineage>
</organism>
<dbReference type="EMBL" id="QWIJ01000002">
    <property type="protein sequence ID" value="RMX90470.1"/>
    <property type="molecule type" value="Genomic_DNA"/>
</dbReference>
<evidence type="ECO:0000256" key="7">
    <source>
        <dbReference type="SAM" id="MobiDB-lite"/>
    </source>
</evidence>
<comment type="caution">
    <text evidence="9">The sequence shown here is derived from an EMBL/GenBank/DDBJ whole genome shotgun (WGS) entry which is preliminary data.</text>
</comment>
<gene>
    <name evidence="9" type="ORF">D0869_00110</name>
</gene>
<dbReference type="AlphaFoldDB" id="A0A3M6XJ41"/>
<name>A0A3M6XJ41_HORWE</name>
<dbReference type="Pfam" id="PF17120">
    <property type="entry name" value="zf-RING_16"/>
    <property type="match status" value="1"/>
</dbReference>
<dbReference type="InterPro" id="IPR015943">
    <property type="entry name" value="WD40/YVTN_repeat-like_dom_sf"/>
</dbReference>
<dbReference type="GO" id="GO:0061700">
    <property type="term" value="C:GATOR2 complex"/>
    <property type="evidence" value="ECO:0007669"/>
    <property type="project" value="TreeGrafter"/>
</dbReference>
<evidence type="ECO:0000256" key="6">
    <source>
        <dbReference type="PROSITE-ProRule" id="PRU00221"/>
    </source>
</evidence>
<dbReference type="PANTHER" id="PTHR46200">
    <property type="entry name" value="GATOR COMPLEX PROTEIN WDR24"/>
    <property type="match status" value="1"/>
</dbReference>
<keyword evidence="3" id="KW-0677">Repeat</keyword>
<protein>
    <recommendedName>
        <fullName evidence="8">WDR59/RTC1-like RING zinc finger domain-containing protein</fullName>
    </recommendedName>
</protein>